<evidence type="ECO:0000256" key="1">
    <source>
        <dbReference type="ARBA" id="ARBA00000085"/>
    </source>
</evidence>
<dbReference type="InterPro" id="IPR005467">
    <property type="entry name" value="His_kinase_dom"/>
</dbReference>
<dbReference type="CDD" id="cd16917">
    <property type="entry name" value="HATPase_UhpB-NarQ-NarX-like"/>
    <property type="match status" value="1"/>
</dbReference>
<evidence type="ECO:0000256" key="5">
    <source>
        <dbReference type="ARBA" id="ARBA00022741"/>
    </source>
</evidence>
<keyword evidence="9" id="KW-0812">Transmembrane</keyword>
<dbReference type="SUPFAM" id="SSF55874">
    <property type="entry name" value="ATPase domain of HSP90 chaperone/DNA topoisomerase II/histidine kinase"/>
    <property type="match status" value="1"/>
</dbReference>
<reference evidence="11 12" key="1">
    <citation type="submission" date="2022-01" db="EMBL/GenBank/DDBJ databases">
        <title>Flavihumibacter sp. nov., isolated from sediment of a river.</title>
        <authorList>
            <person name="Liu H."/>
        </authorList>
    </citation>
    <scope>NUCLEOTIDE SEQUENCE [LARGE SCALE GENOMIC DNA]</scope>
    <source>
        <strain evidence="11 12">RY-1</strain>
    </source>
</reference>
<dbReference type="InterPro" id="IPR036890">
    <property type="entry name" value="HATPase_C_sf"/>
</dbReference>
<keyword evidence="12" id="KW-1185">Reference proteome</keyword>
<evidence type="ECO:0000256" key="8">
    <source>
        <dbReference type="ARBA" id="ARBA00023012"/>
    </source>
</evidence>
<dbReference type="Gene3D" id="3.30.565.10">
    <property type="entry name" value="Histidine kinase-like ATPase, C-terminal domain"/>
    <property type="match status" value="1"/>
</dbReference>
<dbReference type="SMART" id="SM00387">
    <property type="entry name" value="HATPase_c"/>
    <property type="match status" value="1"/>
</dbReference>
<dbReference type="Pfam" id="PF07730">
    <property type="entry name" value="HisKA_3"/>
    <property type="match status" value="1"/>
</dbReference>
<feature type="transmembrane region" description="Helical" evidence="9">
    <location>
        <begin position="6"/>
        <end position="31"/>
    </location>
</feature>
<protein>
    <recommendedName>
        <fullName evidence="2">histidine kinase</fullName>
        <ecNumber evidence="2">2.7.13.3</ecNumber>
    </recommendedName>
</protein>
<evidence type="ECO:0000256" key="2">
    <source>
        <dbReference type="ARBA" id="ARBA00012438"/>
    </source>
</evidence>
<keyword evidence="7" id="KW-0067">ATP-binding</keyword>
<dbReference type="Proteomes" id="UP001200145">
    <property type="component" value="Unassembled WGS sequence"/>
</dbReference>
<dbReference type="PANTHER" id="PTHR24421">
    <property type="entry name" value="NITRATE/NITRITE SENSOR PROTEIN NARX-RELATED"/>
    <property type="match status" value="1"/>
</dbReference>
<dbReference type="InterPro" id="IPR011712">
    <property type="entry name" value="Sig_transdc_His_kin_sub3_dim/P"/>
</dbReference>
<evidence type="ECO:0000256" key="9">
    <source>
        <dbReference type="SAM" id="Phobius"/>
    </source>
</evidence>
<keyword evidence="8" id="KW-0902">Two-component regulatory system</keyword>
<dbReference type="EC" id="2.7.13.3" evidence="2"/>
<accession>A0ABS9BET3</accession>
<proteinExistence type="predicted"/>
<dbReference type="InterPro" id="IPR003594">
    <property type="entry name" value="HATPase_dom"/>
</dbReference>
<dbReference type="InterPro" id="IPR050482">
    <property type="entry name" value="Sensor_HK_TwoCompSys"/>
</dbReference>
<comment type="catalytic activity">
    <reaction evidence="1">
        <text>ATP + protein L-histidine = ADP + protein N-phospho-L-histidine.</text>
        <dbReference type="EC" id="2.7.13.3"/>
    </reaction>
</comment>
<dbReference type="PANTHER" id="PTHR24421:SF10">
    <property type="entry name" value="NITRATE_NITRITE SENSOR PROTEIN NARQ"/>
    <property type="match status" value="1"/>
</dbReference>
<dbReference type="RefSeq" id="WP_234864357.1">
    <property type="nucleotide sequence ID" value="NZ_JAKEVY010000001.1"/>
</dbReference>
<dbReference type="PROSITE" id="PS50109">
    <property type="entry name" value="HIS_KIN"/>
    <property type="match status" value="1"/>
</dbReference>
<organism evidence="11 12">
    <name type="scientific">Flavihumibacter fluminis</name>
    <dbReference type="NCBI Taxonomy" id="2909236"/>
    <lineage>
        <taxon>Bacteria</taxon>
        <taxon>Pseudomonadati</taxon>
        <taxon>Bacteroidota</taxon>
        <taxon>Chitinophagia</taxon>
        <taxon>Chitinophagales</taxon>
        <taxon>Chitinophagaceae</taxon>
        <taxon>Flavihumibacter</taxon>
    </lineage>
</organism>
<dbReference type="Gene3D" id="1.20.5.1930">
    <property type="match status" value="1"/>
</dbReference>
<keyword evidence="9" id="KW-1133">Transmembrane helix</keyword>
<keyword evidence="5" id="KW-0547">Nucleotide-binding</keyword>
<dbReference type="GO" id="GO:0016301">
    <property type="term" value="F:kinase activity"/>
    <property type="evidence" value="ECO:0007669"/>
    <property type="project" value="UniProtKB-KW"/>
</dbReference>
<keyword evidence="9" id="KW-0472">Membrane</keyword>
<dbReference type="EMBL" id="JAKEVY010000001">
    <property type="protein sequence ID" value="MCF1713830.1"/>
    <property type="molecule type" value="Genomic_DNA"/>
</dbReference>
<evidence type="ECO:0000256" key="4">
    <source>
        <dbReference type="ARBA" id="ARBA00022679"/>
    </source>
</evidence>
<dbReference type="Pfam" id="PF02518">
    <property type="entry name" value="HATPase_c"/>
    <property type="match status" value="1"/>
</dbReference>
<feature type="domain" description="Histidine kinase" evidence="10">
    <location>
        <begin position="174"/>
        <end position="267"/>
    </location>
</feature>
<evidence type="ECO:0000313" key="12">
    <source>
        <dbReference type="Proteomes" id="UP001200145"/>
    </source>
</evidence>
<evidence type="ECO:0000256" key="3">
    <source>
        <dbReference type="ARBA" id="ARBA00022553"/>
    </source>
</evidence>
<keyword evidence="3" id="KW-0597">Phosphoprotein</keyword>
<keyword evidence="6 11" id="KW-0418">Kinase</keyword>
<sequence length="272" mass="31124">MNASQIEIILTMAAAVFIMLTLSAFVVYFILSSQKRRIRLQHEQEQMKENYEKEVLTTQIESRDQTLRDISQEIHDNMGQLLSVSRINLNILEKELEKHPSVNRIRDTNLILADVIKYIRMLSKGLNSDMLASYGLRESIKFELDRISQTALIECKFETEGDDFLIDAKKEIILYRMIQEILNNILKHADASEIHIQMKYTESAFILNITDNGKGFNPEHLVNLSINDAGSGLRNLQKRAQLVGATLQISSEPFKGTRINIVLPKQPQHAIS</sequence>
<keyword evidence="4" id="KW-0808">Transferase</keyword>
<evidence type="ECO:0000259" key="10">
    <source>
        <dbReference type="PROSITE" id="PS50109"/>
    </source>
</evidence>
<evidence type="ECO:0000256" key="6">
    <source>
        <dbReference type="ARBA" id="ARBA00022777"/>
    </source>
</evidence>
<evidence type="ECO:0000256" key="7">
    <source>
        <dbReference type="ARBA" id="ARBA00022840"/>
    </source>
</evidence>
<name>A0ABS9BET3_9BACT</name>
<evidence type="ECO:0000313" key="11">
    <source>
        <dbReference type="EMBL" id="MCF1713830.1"/>
    </source>
</evidence>
<comment type="caution">
    <text evidence="11">The sequence shown here is derived from an EMBL/GenBank/DDBJ whole genome shotgun (WGS) entry which is preliminary data.</text>
</comment>
<gene>
    <name evidence="11" type="ORF">L0U88_04200</name>
</gene>